<keyword evidence="3" id="KW-1185">Reference proteome</keyword>
<feature type="domain" description="NADH:flavin oxidoreductase/NADH oxidase N-terminal" evidence="1">
    <location>
        <begin position="11"/>
        <end position="356"/>
    </location>
</feature>
<dbReference type="Gene3D" id="3.20.20.70">
    <property type="entry name" value="Aldolase class I"/>
    <property type="match status" value="1"/>
</dbReference>
<comment type="caution">
    <text evidence="2">The sequence shown here is derived from an EMBL/GenBank/DDBJ whole genome shotgun (WGS) entry which is preliminary data.</text>
</comment>
<evidence type="ECO:0000259" key="1">
    <source>
        <dbReference type="Pfam" id="PF00724"/>
    </source>
</evidence>
<dbReference type="EMBL" id="BAWF01000038">
    <property type="protein sequence ID" value="GAF47131.1"/>
    <property type="molecule type" value="Genomic_DNA"/>
</dbReference>
<proteinExistence type="predicted"/>
<organism evidence="2 3">
    <name type="scientific">Rhodococcus wratislaviensis NBRC 100605</name>
    <dbReference type="NCBI Taxonomy" id="1219028"/>
    <lineage>
        <taxon>Bacteria</taxon>
        <taxon>Bacillati</taxon>
        <taxon>Actinomycetota</taxon>
        <taxon>Actinomycetes</taxon>
        <taxon>Mycobacteriales</taxon>
        <taxon>Nocardiaceae</taxon>
        <taxon>Rhodococcus</taxon>
    </lineage>
</organism>
<evidence type="ECO:0000313" key="3">
    <source>
        <dbReference type="Proteomes" id="UP000019491"/>
    </source>
</evidence>
<dbReference type="GO" id="GO:0010181">
    <property type="term" value="F:FMN binding"/>
    <property type="evidence" value="ECO:0007669"/>
    <property type="project" value="InterPro"/>
</dbReference>
<dbReference type="RefSeq" id="WP_255221592.1">
    <property type="nucleotide sequence ID" value="NZ_BAWF01000038.1"/>
</dbReference>
<sequence length="374" mass="39939">MEVIDDKRLQSLFTPVSVGTLTLPNRFAMAPMTRFASPDGVPGPDVAAYYARRAAGGTALIITEGVRIPHPAAGPDSVPLIDGAEVLRSWRAVTDAVHAEGGAIAAQLWHEGSQRDVLDGAREGQEAVSPSGIDVAGNQVGRALRIDELGALADVYAKAARNARDAGFDAVEVHGGHGYLLDQFLWGNTNRRTDGYGGTLTARTRFPAEVVAAVREAVGSGFPIIFRFSQWKINRYDAQLAYSPSDLEKLLTPLVEAGVDVLHPSTRRHYQPAFPDDDPRLGMAGWAKKLTGLPVIAVGSVGLDTEFGFSLGEAKRISPAPVCRLLDQFDAGEFDIVAIGRALLADPGWVSRLRDGALDDFAGFDADTALAHLY</sequence>
<gene>
    <name evidence="2" type="ORF">RW1_038_00520</name>
</gene>
<dbReference type="PANTHER" id="PTHR22893">
    <property type="entry name" value="NADH OXIDOREDUCTASE-RELATED"/>
    <property type="match status" value="1"/>
</dbReference>
<dbReference type="PANTHER" id="PTHR22893:SF55">
    <property type="entry name" value="OXIDOREDUCTASE-RELATED"/>
    <property type="match status" value="1"/>
</dbReference>
<protein>
    <submittedName>
        <fullName evidence="2">Putative oxidoreductase</fullName>
    </submittedName>
</protein>
<dbReference type="GO" id="GO:0016491">
    <property type="term" value="F:oxidoreductase activity"/>
    <property type="evidence" value="ECO:0007669"/>
    <property type="project" value="InterPro"/>
</dbReference>
<accession>X0Q8E9</accession>
<evidence type="ECO:0000313" key="2">
    <source>
        <dbReference type="EMBL" id="GAF47131.1"/>
    </source>
</evidence>
<dbReference type="GO" id="GO:0005829">
    <property type="term" value="C:cytosol"/>
    <property type="evidence" value="ECO:0007669"/>
    <property type="project" value="TreeGrafter"/>
</dbReference>
<dbReference type="AlphaFoldDB" id="X0Q8E9"/>
<reference evidence="2 3" key="1">
    <citation type="submission" date="2014-02" db="EMBL/GenBank/DDBJ databases">
        <title>Whole genome shotgun sequence of Rhodococcus wratislaviensis NBRC 100605.</title>
        <authorList>
            <person name="Hosoyama A."/>
            <person name="Tsuchikane K."/>
            <person name="Yoshida I."/>
            <person name="Ohji S."/>
            <person name="Ichikawa N."/>
            <person name="Yamazoe A."/>
            <person name="Fujita N."/>
        </authorList>
    </citation>
    <scope>NUCLEOTIDE SEQUENCE [LARGE SCALE GENOMIC DNA]</scope>
    <source>
        <strain evidence="2 3">NBRC 100605</strain>
    </source>
</reference>
<dbReference type="Proteomes" id="UP000019491">
    <property type="component" value="Unassembled WGS sequence"/>
</dbReference>
<dbReference type="Pfam" id="PF00724">
    <property type="entry name" value="Oxidored_FMN"/>
    <property type="match status" value="1"/>
</dbReference>
<dbReference type="SUPFAM" id="SSF51395">
    <property type="entry name" value="FMN-linked oxidoreductases"/>
    <property type="match status" value="1"/>
</dbReference>
<name>X0Q8E9_RHOWR</name>
<dbReference type="InterPro" id="IPR045247">
    <property type="entry name" value="Oye-like"/>
</dbReference>
<dbReference type="InterPro" id="IPR001155">
    <property type="entry name" value="OxRdtase_FMN_N"/>
</dbReference>
<dbReference type="InterPro" id="IPR013785">
    <property type="entry name" value="Aldolase_TIM"/>
</dbReference>